<dbReference type="SUPFAM" id="SSF53383">
    <property type="entry name" value="PLP-dependent transferases"/>
    <property type="match status" value="1"/>
</dbReference>
<dbReference type="InterPro" id="IPR015421">
    <property type="entry name" value="PyrdxlP-dep_Trfase_major"/>
</dbReference>
<dbReference type="Proteomes" id="UP000597444">
    <property type="component" value="Unassembled WGS sequence"/>
</dbReference>
<evidence type="ECO:0000313" key="3">
    <source>
        <dbReference type="Proteomes" id="UP000597444"/>
    </source>
</evidence>
<dbReference type="EMBL" id="BNJK01000002">
    <property type="protein sequence ID" value="GHO98929.1"/>
    <property type="molecule type" value="Genomic_DNA"/>
</dbReference>
<dbReference type="PANTHER" id="PTHR46577">
    <property type="entry name" value="HTH-TYPE TRANSCRIPTIONAL REGULATORY PROTEIN GABR"/>
    <property type="match status" value="1"/>
</dbReference>
<proteinExistence type="predicted"/>
<evidence type="ECO:0000259" key="1">
    <source>
        <dbReference type="Pfam" id="PF00155"/>
    </source>
</evidence>
<organism evidence="2 3">
    <name type="scientific">Reticulibacter mediterranei</name>
    <dbReference type="NCBI Taxonomy" id="2778369"/>
    <lineage>
        <taxon>Bacteria</taxon>
        <taxon>Bacillati</taxon>
        <taxon>Chloroflexota</taxon>
        <taxon>Ktedonobacteria</taxon>
        <taxon>Ktedonobacterales</taxon>
        <taxon>Reticulibacteraceae</taxon>
        <taxon>Reticulibacter</taxon>
    </lineage>
</organism>
<dbReference type="CDD" id="cd00609">
    <property type="entry name" value="AAT_like"/>
    <property type="match status" value="1"/>
</dbReference>
<comment type="caution">
    <text evidence="2">The sequence shown here is derived from an EMBL/GenBank/DDBJ whole genome shotgun (WGS) entry which is preliminary data.</text>
</comment>
<evidence type="ECO:0000313" key="2">
    <source>
        <dbReference type="EMBL" id="GHO98929.1"/>
    </source>
</evidence>
<dbReference type="InterPro" id="IPR015424">
    <property type="entry name" value="PyrdxlP-dep_Trfase"/>
</dbReference>
<dbReference type="InterPro" id="IPR004839">
    <property type="entry name" value="Aminotransferase_I/II_large"/>
</dbReference>
<name>A0A8J3IW44_9CHLR</name>
<dbReference type="InterPro" id="IPR051446">
    <property type="entry name" value="HTH_trans_reg/aminotransferase"/>
</dbReference>
<accession>A0A8J3IW44</accession>
<dbReference type="Pfam" id="PF00155">
    <property type="entry name" value="Aminotran_1_2"/>
    <property type="match status" value="1"/>
</dbReference>
<dbReference type="Gene3D" id="3.40.640.10">
    <property type="entry name" value="Type I PLP-dependent aspartate aminotransferase-like (Major domain)"/>
    <property type="match status" value="1"/>
</dbReference>
<protein>
    <submittedName>
        <fullName evidence="2">GntR family transcriptional regulator</fullName>
    </submittedName>
</protein>
<feature type="domain" description="Aminotransferase class I/classII large" evidence="1">
    <location>
        <begin position="46"/>
        <end position="338"/>
    </location>
</feature>
<dbReference type="AlphaFoldDB" id="A0A8J3IW44"/>
<sequence>MFPEISAPLPDPHSIEFRLGTPTITPLSTRIWHEVWRKAIEHLPPNMCGSPKGDPRLRAALAEYLGRARGIACQAEDLIITSGATQALDLLARAILTPEDLVGFEEPGYPVARHILAASGARMLPLPVDDDGLCVDQLSQCPRAPLLVHVTPSHQYPLTTRLSVTRRLTLLDWAQTNDSLIIEDDYDSEFRYHAPPLPALASLDTTGHVAYIGTFSKVLTPALRIGYLLVPPPLRESVERLKRFSDYHTSWPTQQALAILLSEGHLDRHIRRMRHHYAHKRQLLKEVFAPITPLAQLRGLDAGLHAYLELRADLDAHRVAQEARGRGILVSTIDICYAGTPDRNGLLLGYGGLSVKDIARGGQILREVIEHLAGEIREDVG</sequence>
<dbReference type="PANTHER" id="PTHR46577:SF1">
    <property type="entry name" value="HTH-TYPE TRANSCRIPTIONAL REGULATORY PROTEIN GABR"/>
    <property type="match status" value="1"/>
</dbReference>
<reference evidence="2" key="1">
    <citation type="submission" date="2020-10" db="EMBL/GenBank/DDBJ databases">
        <title>Taxonomic study of unclassified bacteria belonging to the class Ktedonobacteria.</title>
        <authorList>
            <person name="Yabe S."/>
            <person name="Wang C.M."/>
            <person name="Zheng Y."/>
            <person name="Sakai Y."/>
            <person name="Cavaletti L."/>
            <person name="Monciardini P."/>
            <person name="Donadio S."/>
        </authorList>
    </citation>
    <scope>NUCLEOTIDE SEQUENCE</scope>
    <source>
        <strain evidence="2">ID150040</strain>
    </source>
</reference>
<dbReference type="GO" id="GO:0030170">
    <property type="term" value="F:pyridoxal phosphate binding"/>
    <property type="evidence" value="ECO:0007669"/>
    <property type="project" value="InterPro"/>
</dbReference>
<keyword evidence="3" id="KW-1185">Reference proteome</keyword>
<gene>
    <name evidence="2" type="ORF">KSF_089770</name>
</gene>